<evidence type="ECO:0000256" key="3">
    <source>
        <dbReference type="ARBA" id="ARBA00022729"/>
    </source>
</evidence>
<proteinExistence type="predicted"/>
<feature type="domain" description="Apple" evidence="8">
    <location>
        <begin position="362"/>
        <end position="443"/>
    </location>
</feature>
<dbReference type="InterPro" id="IPR003609">
    <property type="entry name" value="Pan_app"/>
</dbReference>
<evidence type="ECO:0000256" key="6">
    <source>
        <dbReference type="SAM" id="SignalP"/>
    </source>
</evidence>
<dbReference type="InterPro" id="IPR000436">
    <property type="entry name" value="Sushi_SCR_CCP_dom"/>
</dbReference>
<evidence type="ECO:0000313" key="9">
    <source>
        <dbReference type="EMBL" id="CAI9719585.1"/>
    </source>
</evidence>
<feature type="disulfide bond" evidence="5">
    <location>
        <begin position="119"/>
        <end position="146"/>
    </location>
</feature>
<keyword evidence="10" id="KW-1185">Reference proteome</keyword>
<name>A0AA36F105_OCTVU</name>
<evidence type="ECO:0000259" key="7">
    <source>
        <dbReference type="PROSITE" id="PS50923"/>
    </source>
</evidence>
<evidence type="ECO:0000256" key="2">
    <source>
        <dbReference type="ARBA" id="ARBA00022659"/>
    </source>
</evidence>
<dbReference type="PANTHER" id="PTHR45785:SF2">
    <property type="entry name" value="COMPLEMENT FACTOR H-RELATED"/>
    <property type="match status" value="1"/>
</dbReference>
<keyword evidence="3 6" id="KW-0732">Signal</keyword>
<evidence type="ECO:0000256" key="4">
    <source>
        <dbReference type="ARBA" id="ARBA00023157"/>
    </source>
</evidence>
<dbReference type="InterPro" id="IPR051503">
    <property type="entry name" value="ComplSys_Reg/VirEntry_Med"/>
</dbReference>
<dbReference type="CDD" id="cd00033">
    <property type="entry name" value="CCP"/>
    <property type="match status" value="1"/>
</dbReference>
<dbReference type="AlphaFoldDB" id="A0AA36F105"/>
<dbReference type="Gene3D" id="3.50.4.10">
    <property type="entry name" value="Hepatocyte Growth Factor"/>
    <property type="match status" value="1"/>
</dbReference>
<dbReference type="EMBL" id="OX597816">
    <property type="protein sequence ID" value="CAI9719585.1"/>
    <property type="molecule type" value="Genomic_DNA"/>
</dbReference>
<comment type="caution">
    <text evidence="5">Lacks conserved residue(s) required for the propagation of feature annotation.</text>
</comment>
<dbReference type="Proteomes" id="UP001162480">
    <property type="component" value="Chromosome 3"/>
</dbReference>
<feature type="domain" description="Sushi" evidence="7">
    <location>
        <begin position="94"/>
        <end position="148"/>
    </location>
</feature>
<dbReference type="InterPro" id="IPR035976">
    <property type="entry name" value="Sushi/SCR/CCP_sf"/>
</dbReference>
<evidence type="ECO:0000259" key="8">
    <source>
        <dbReference type="PROSITE" id="PS50948"/>
    </source>
</evidence>
<evidence type="ECO:0000256" key="5">
    <source>
        <dbReference type="PROSITE-ProRule" id="PRU00302"/>
    </source>
</evidence>
<dbReference type="SUPFAM" id="SSF57414">
    <property type="entry name" value="Hairpin loop containing domain-like"/>
    <property type="match status" value="1"/>
</dbReference>
<feature type="signal peptide" evidence="6">
    <location>
        <begin position="1"/>
        <end position="20"/>
    </location>
</feature>
<dbReference type="Pfam" id="PF00084">
    <property type="entry name" value="Sushi"/>
    <property type="match status" value="1"/>
</dbReference>
<dbReference type="Pfam" id="PF00024">
    <property type="entry name" value="PAN_1"/>
    <property type="match status" value="1"/>
</dbReference>
<dbReference type="SMART" id="SM00473">
    <property type="entry name" value="PAN_AP"/>
    <property type="match status" value="1"/>
</dbReference>
<sequence>MIQKIWGVIYIITVFTSIYAETDPCKNLPNISNAITKKAGENSVTVTCEEDFFGTVENETLQCENETWSESKIYCTNKQQDNVSHLQNTNMDTELCRTPPPIENTKVVSMENGTAEVTCKEGYKGTIHSEELTCEDGTWTESEINCTRKETVILDTTDLCGQEPNITNAKIEDKEGILEVSCLDGYKGTKIREEIKCQNGRWTESEINCTALSPCGEKPTVAHANLTQTEPGTLKVNCLEGYKGTHETEILTCQNKTWTQSEINCTDLCAILPNITNAEVELTKPGVAKVTCLEGYQGEIDEDEISCKNGIWEQEKISCTVQNVKKVSENQMLKFTQFLLSAVLHKNYLLCVFLTQNQTCDCLLGKLEFKKWEAKKIVSHNDERIFNISFEECSAKCKSKKWCVSFEYSEKNRICHLSKTAHYMLNQLLFVEEKSVNYYEKVCQNDVLSRPLPK</sequence>
<protein>
    <submittedName>
        <fullName evidence="9">Uncharacterized protein</fullName>
    </submittedName>
</protein>
<dbReference type="PROSITE" id="PS50923">
    <property type="entry name" value="SUSHI"/>
    <property type="match status" value="1"/>
</dbReference>
<dbReference type="Gene3D" id="2.10.70.10">
    <property type="entry name" value="Complement Module, domain 1"/>
    <property type="match status" value="1"/>
</dbReference>
<feature type="chain" id="PRO_5041397165" evidence="6">
    <location>
        <begin position="21"/>
        <end position="454"/>
    </location>
</feature>
<evidence type="ECO:0000313" key="10">
    <source>
        <dbReference type="Proteomes" id="UP001162480"/>
    </source>
</evidence>
<dbReference type="SUPFAM" id="SSF57535">
    <property type="entry name" value="Complement control module/SCR domain"/>
    <property type="match status" value="1"/>
</dbReference>
<dbReference type="PANTHER" id="PTHR45785">
    <property type="entry name" value="COMPLEMENT FACTOR H-RELATED"/>
    <property type="match status" value="1"/>
</dbReference>
<keyword evidence="4 5" id="KW-1015">Disulfide bond</keyword>
<reference evidence="9" key="1">
    <citation type="submission" date="2023-08" db="EMBL/GenBank/DDBJ databases">
        <authorList>
            <person name="Alioto T."/>
            <person name="Alioto T."/>
            <person name="Gomez Garrido J."/>
        </authorList>
    </citation>
    <scope>NUCLEOTIDE SEQUENCE</scope>
</reference>
<comment type="subcellular location">
    <subcellularLocation>
        <location evidence="1">Virion</location>
    </subcellularLocation>
</comment>
<organism evidence="9 10">
    <name type="scientific">Octopus vulgaris</name>
    <name type="common">Common octopus</name>
    <dbReference type="NCBI Taxonomy" id="6645"/>
    <lineage>
        <taxon>Eukaryota</taxon>
        <taxon>Metazoa</taxon>
        <taxon>Spiralia</taxon>
        <taxon>Lophotrochozoa</taxon>
        <taxon>Mollusca</taxon>
        <taxon>Cephalopoda</taxon>
        <taxon>Coleoidea</taxon>
        <taxon>Octopodiformes</taxon>
        <taxon>Octopoda</taxon>
        <taxon>Incirrata</taxon>
        <taxon>Octopodidae</taxon>
        <taxon>Octopus</taxon>
    </lineage>
</organism>
<keyword evidence="2 5" id="KW-0768">Sushi</keyword>
<gene>
    <name evidence="9" type="ORF">OCTVUL_1B006919</name>
</gene>
<accession>A0AA36F105</accession>
<evidence type="ECO:0000256" key="1">
    <source>
        <dbReference type="ARBA" id="ARBA00004328"/>
    </source>
</evidence>
<dbReference type="PROSITE" id="PS50948">
    <property type="entry name" value="PAN"/>
    <property type="match status" value="1"/>
</dbReference>
<dbReference type="SMART" id="SM00032">
    <property type="entry name" value="CCP"/>
    <property type="match status" value="5"/>
</dbReference>